<sequence>MAVLLSDTVVSHSSYTMNQDQENPSDQAAYNQQTWFIFGLTNRIGIKQTTMSAEMQHDSIETAKRAIEQLGPCREVPQYKEVAQYIKQEFDRKHGHTWHCVAGASFGSYVTHETEHFIYYYIGYCCILLFKS</sequence>
<keyword evidence="8 10" id="KW-0206">Cytoskeleton</keyword>
<keyword evidence="10" id="KW-0243">Dynein</keyword>
<dbReference type="Proteomes" id="UP000005239">
    <property type="component" value="Unassembled WGS sequence"/>
</dbReference>
<evidence type="ECO:0000256" key="3">
    <source>
        <dbReference type="ARBA" id="ARBA00022448"/>
    </source>
</evidence>
<dbReference type="GO" id="GO:0005868">
    <property type="term" value="C:cytoplasmic dynein complex"/>
    <property type="evidence" value="ECO:0000318"/>
    <property type="project" value="GO_Central"/>
</dbReference>
<dbReference type="GO" id="GO:0045505">
    <property type="term" value="F:dynein intermediate chain binding"/>
    <property type="evidence" value="ECO:0000318"/>
    <property type="project" value="GO_Central"/>
</dbReference>
<dbReference type="Gene3D" id="3.30.740.10">
    <property type="entry name" value="Protein Inhibitor Of Neuronal Nitric Oxide Synthase"/>
    <property type="match status" value="1"/>
</dbReference>
<dbReference type="EnsemblMetazoa" id="PPA19121.1">
    <property type="protein sequence ID" value="PPA19121.1"/>
    <property type="gene ID" value="WBGene00108675"/>
</dbReference>
<dbReference type="GO" id="GO:0015031">
    <property type="term" value="P:protein transport"/>
    <property type="evidence" value="ECO:0007669"/>
    <property type="project" value="UniProtKB-KW"/>
</dbReference>
<organism evidence="11 12">
    <name type="scientific">Pristionchus pacificus</name>
    <name type="common">Parasitic nematode worm</name>
    <dbReference type="NCBI Taxonomy" id="54126"/>
    <lineage>
        <taxon>Eukaryota</taxon>
        <taxon>Metazoa</taxon>
        <taxon>Ecdysozoa</taxon>
        <taxon>Nematoda</taxon>
        <taxon>Chromadorea</taxon>
        <taxon>Rhabditida</taxon>
        <taxon>Rhabditina</taxon>
        <taxon>Diplogasteromorpha</taxon>
        <taxon>Diplogasteroidea</taxon>
        <taxon>Neodiplogasteridae</taxon>
        <taxon>Pristionchus</taxon>
    </lineage>
</organism>
<keyword evidence="12" id="KW-1185">Reference proteome</keyword>
<keyword evidence="9" id="KW-0539">Nucleus</keyword>
<dbReference type="Pfam" id="PF01221">
    <property type="entry name" value="Dynein_light"/>
    <property type="match status" value="1"/>
</dbReference>
<gene>
    <name evidence="11" type="primary">WBGene00108675</name>
</gene>
<name>A0A2A6BTD6_PRIPA</name>
<keyword evidence="4 10" id="KW-0963">Cytoplasm</keyword>
<evidence type="ECO:0000256" key="5">
    <source>
        <dbReference type="ARBA" id="ARBA00022701"/>
    </source>
</evidence>
<reference evidence="11" key="2">
    <citation type="submission" date="2022-06" db="UniProtKB">
        <authorList>
            <consortium name="EnsemblMetazoa"/>
        </authorList>
    </citation>
    <scope>IDENTIFICATION</scope>
    <source>
        <strain evidence="11">PS312</strain>
    </source>
</reference>
<keyword evidence="7" id="KW-0653">Protein transport</keyword>
<keyword evidence="5 10" id="KW-0493">Microtubule</keyword>
<evidence type="ECO:0000256" key="4">
    <source>
        <dbReference type="ARBA" id="ARBA00022490"/>
    </source>
</evidence>
<dbReference type="InterPro" id="IPR037177">
    <property type="entry name" value="DLC_sf"/>
</dbReference>
<reference evidence="12" key="1">
    <citation type="journal article" date="2008" name="Nat. Genet.">
        <title>The Pristionchus pacificus genome provides a unique perspective on nematode lifestyle and parasitism.</title>
        <authorList>
            <person name="Dieterich C."/>
            <person name="Clifton S.W."/>
            <person name="Schuster L.N."/>
            <person name="Chinwalla A."/>
            <person name="Delehaunty K."/>
            <person name="Dinkelacker I."/>
            <person name="Fulton L."/>
            <person name="Fulton R."/>
            <person name="Godfrey J."/>
            <person name="Minx P."/>
            <person name="Mitreva M."/>
            <person name="Roeseler W."/>
            <person name="Tian H."/>
            <person name="Witte H."/>
            <person name="Yang S.P."/>
            <person name="Wilson R.K."/>
            <person name="Sommer R.J."/>
        </authorList>
    </citation>
    <scope>NUCLEOTIDE SEQUENCE [LARGE SCALE GENOMIC DNA]</scope>
    <source>
        <strain evidence="12">PS312</strain>
    </source>
</reference>
<evidence type="ECO:0000313" key="11">
    <source>
        <dbReference type="EnsemblMetazoa" id="PPA19121.1"/>
    </source>
</evidence>
<dbReference type="GO" id="GO:0005874">
    <property type="term" value="C:microtubule"/>
    <property type="evidence" value="ECO:0007669"/>
    <property type="project" value="UniProtKB-KW"/>
</dbReference>
<dbReference type="CDD" id="cd21452">
    <property type="entry name" value="DLC-like_DYNLL1_DYNLL2"/>
    <property type="match status" value="1"/>
</dbReference>
<evidence type="ECO:0000256" key="1">
    <source>
        <dbReference type="ARBA" id="ARBA00004123"/>
    </source>
</evidence>
<protein>
    <recommendedName>
        <fullName evidence="10">Dynein light chain</fullName>
    </recommendedName>
</protein>
<dbReference type="GO" id="GO:0007017">
    <property type="term" value="P:microtubule-based process"/>
    <property type="evidence" value="ECO:0007669"/>
    <property type="project" value="InterPro"/>
</dbReference>
<comment type="subcellular location">
    <subcellularLocation>
        <location evidence="2 10">Cytoplasm</location>
        <location evidence="2 10">Cytoskeleton</location>
    </subcellularLocation>
    <subcellularLocation>
        <location evidence="1">Nucleus</location>
    </subcellularLocation>
</comment>
<comment type="similarity">
    <text evidence="10">Belongs to the dynein light chain family.</text>
</comment>
<keyword evidence="10" id="KW-0505">Motor protein</keyword>
<dbReference type="PANTHER" id="PTHR11886:SF35">
    <property type="entry name" value="DYNEIN LIGHT CHAIN"/>
    <property type="match status" value="1"/>
</dbReference>
<evidence type="ECO:0000256" key="7">
    <source>
        <dbReference type="ARBA" id="ARBA00022927"/>
    </source>
</evidence>
<dbReference type="PANTHER" id="PTHR11886">
    <property type="entry name" value="DYNEIN LIGHT CHAIN"/>
    <property type="match status" value="1"/>
</dbReference>
<keyword evidence="6" id="KW-0509">mRNA transport</keyword>
<dbReference type="SUPFAM" id="SSF54648">
    <property type="entry name" value="DLC"/>
    <property type="match status" value="1"/>
</dbReference>
<accession>A0A2A6BTD6</accession>
<evidence type="ECO:0000256" key="6">
    <source>
        <dbReference type="ARBA" id="ARBA00022816"/>
    </source>
</evidence>
<proteinExistence type="inferred from homology"/>
<keyword evidence="3" id="KW-0813">Transport</keyword>
<evidence type="ECO:0000256" key="9">
    <source>
        <dbReference type="ARBA" id="ARBA00023242"/>
    </source>
</evidence>
<evidence type="ECO:0000256" key="8">
    <source>
        <dbReference type="ARBA" id="ARBA00023212"/>
    </source>
</evidence>
<evidence type="ECO:0000256" key="10">
    <source>
        <dbReference type="RuleBase" id="RU365010"/>
    </source>
</evidence>
<evidence type="ECO:0000313" key="12">
    <source>
        <dbReference type="Proteomes" id="UP000005239"/>
    </source>
</evidence>
<dbReference type="AlphaFoldDB" id="A0A2A6BTD6"/>
<accession>A0A8R1UC61</accession>
<dbReference type="SMART" id="SM01375">
    <property type="entry name" value="Dynein_light"/>
    <property type="match status" value="1"/>
</dbReference>
<dbReference type="FunFam" id="3.30.740.10:FF:000005">
    <property type="entry name" value="Dynein light chain"/>
    <property type="match status" value="1"/>
</dbReference>
<dbReference type="GO" id="GO:0005634">
    <property type="term" value="C:nucleus"/>
    <property type="evidence" value="ECO:0007669"/>
    <property type="project" value="UniProtKB-SubCell"/>
</dbReference>
<dbReference type="GO" id="GO:0051028">
    <property type="term" value="P:mRNA transport"/>
    <property type="evidence" value="ECO:0007669"/>
    <property type="project" value="UniProtKB-KW"/>
</dbReference>
<dbReference type="InterPro" id="IPR001372">
    <property type="entry name" value="Dynein_light_chain_typ-1/2"/>
</dbReference>
<evidence type="ECO:0000256" key="2">
    <source>
        <dbReference type="ARBA" id="ARBA00004245"/>
    </source>
</evidence>